<name>A0A063Y2M8_9GAMM</name>
<evidence type="ECO:0000313" key="8">
    <source>
        <dbReference type="EMBL" id="KDE40563.1"/>
    </source>
</evidence>
<dbReference type="PANTHER" id="PTHR11046:SF0">
    <property type="entry name" value="OLIGORIBONUCLEASE, MITOCHONDRIAL"/>
    <property type="match status" value="1"/>
</dbReference>
<feature type="domain" description="Exonuclease" evidence="7">
    <location>
        <begin position="6"/>
        <end position="179"/>
    </location>
</feature>
<comment type="caution">
    <text evidence="8">The sequence shown here is derived from an EMBL/GenBank/DDBJ whole genome shotgun (WGS) entry which is preliminary data.</text>
</comment>
<sequence>MPRQHALLWIDLEMTGLDPEKDRIIEMAAIVTDADLNPLAESPVITVHQPDSLLAQMDEWCTRQHGQSGLTARVRESRTTEAEAEQQMLSFLRQYSDKGISPMCGNSIGQDRRFLVKYMPELEAHFHYRNIDVSTIKELAKRWKPAIMEGLKKKGAHLALDDIRDSIEELRHYRRHLFRL</sequence>
<dbReference type="SUPFAM" id="SSF53098">
    <property type="entry name" value="Ribonuclease H-like"/>
    <property type="match status" value="1"/>
</dbReference>
<dbReference type="GO" id="GO:0006259">
    <property type="term" value="P:DNA metabolic process"/>
    <property type="evidence" value="ECO:0007669"/>
    <property type="project" value="UniProtKB-ARBA"/>
</dbReference>
<dbReference type="InterPro" id="IPR013520">
    <property type="entry name" value="Ribonucl_H"/>
</dbReference>
<keyword evidence="6" id="KW-0963">Cytoplasm</keyword>
<dbReference type="EMBL" id="JMSZ01000016">
    <property type="protein sequence ID" value="KDE40563.1"/>
    <property type="molecule type" value="Genomic_DNA"/>
</dbReference>
<dbReference type="NCBIfam" id="NF003765">
    <property type="entry name" value="PRK05359.1"/>
    <property type="match status" value="1"/>
</dbReference>
<dbReference type="GO" id="GO:0005737">
    <property type="term" value="C:cytoplasm"/>
    <property type="evidence" value="ECO:0007669"/>
    <property type="project" value="UniProtKB-SubCell"/>
</dbReference>
<evidence type="ECO:0000256" key="1">
    <source>
        <dbReference type="ARBA" id="ARBA00009921"/>
    </source>
</evidence>
<dbReference type="OrthoDB" id="9801329at2"/>
<dbReference type="RefSeq" id="WP_036544782.1">
    <property type="nucleotide sequence ID" value="NZ_JBKBNO010000001.1"/>
</dbReference>
<dbReference type="Pfam" id="PF00929">
    <property type="entry name" value="RNase_T"/>
    <property type="match status" value="1"/>
</dbReference>
<reference evidence="8 9" key="1">
    <citation type="journal article" date="2005" name="Int. J. Syst. Evol. Microbiol.">
        <title>Nitrincola lacisaponensis gen. nov., sp. nov., a novel alkaliphilic bacterium isolated from an alkaline, saline lake.</title>
        <authorList>
            <person name="Dimitriu P.A."/>
            <person name="Shukla S.K."/>
            <person name="Conradt J."/>
            <person name="Marquez M.C."/>
            <person name="Ventosa A."/>
            <person name="Maglia A."/>
            <person name="Peyton B.M."/>
            <person name="Pinkart H.C."/>
            <person name="Mormile M.R."/>
        </authorList>
    </citation>
    <scope>NUCLEOTIDE SEQUENCE [LARGE SCALE GENOMIC DNA]</scope>
    <source>
        <strain evidence="8 9">4CA</strain>
    </source>
</reference>
<gene>
    <name evidence="6" type="primary">orn</name>
    <name evidence="8" type="ORF">ADINL_1155</name>
</gene>
<protein>
    <recommendedName>
        <fullName evidence="5 6">Oligoribonuclease</fullName>
        <ecNumber evidence="6">3.1.-.-</ecNumber>
    </recommendedName>
</protein>
<evidence type="ECO:0000256" key="5">
    <source>
        <dbReference type="ARBA" id="ARBA00070964"/>
    </source>
</evidence>
<dbReference type="CDD" id="cd06135">
    <property type="entry name" value="Orn"/>
    <property type="match status" value="1"/>
</dbReference>
<evidence type="ECO:0000259" key="7">
    <source>
        <dbReference type="SMART" id="SM00479"/>
    </source>
</evidence>
<dbReference type="STRING" id="267850.ADINL_1155"/>
<dbReference type="InterPro" id="IPR022894">
    <property type="entry name" value="Oligoribonuclease"/>
</dbReference>
<comment type="similarity">
    <text evidence="1 6">Belongs to the oligoribonuclease family.</text>
</comment>
<accession>A0A063Y2M8</accession>
<dbReference type="GO" id="GO:0000175">
    <property type="term" value="F:3'-5'-RNA exonuclease activity"/>
    <property type="evidence" value="ECO:0007669"/>
    <property type="project" value="InterPro"/>
</dbReference>
<evidence type="ECO:0000256" key="3">
    <source>
        <dbReference type="ARBA" id="ARBA00022801"/>
    </source>
</evidence>
<keyword evidence="3 6" id="KW-0378">Hydrolase</keyword>
<dbReference type="SMART" id="SM00479">
    <property type="entry name" value="EXOIII"/>
    <property type="match status" value="1"/>
</dbReference>
<evidence type="ECO:0000256" key="2">
    <source>
        <dbReference type="ARBA" id="ARBA00022722"/>
    </source>
</evidence>
<dbReference type="PATRIC" id="fig|267850.7.peg.1149"/>
<evidence type="ECO:0000256" key="6">
    <source>
        <dbReference type="HAMAP-Rule" id="MF_00045"/>
    </source>
</evidence>
<keyword evidence="2 6" id="KW-0540">Nuclease</keyword>
<dbReference type="FunFam" id="3.30.420.10:FF:000003">
    <property type="entry name" value="Oligoribonuclease"/>
    <property type="match status" value="1"/>
</dbReference>
<evidence type="ECO:0000256" key="4">
    <source>
        <dbReference type="ARBA" id="ARBA00022839"/>
    </source>
</evidence>
<keyword evidence="4 6" id="KW-0269">Exonuclease</keyword>
<comment type="subcellular location">
    <subcellularLocation>
        <location evidence="6">Cytoplasm</location>
    </subcellularLocation>
</comment>
<dbReference type="HAMAP" id="MF_00045">
    <property type="entry name" value="Oligoribonuclease"/>
    <property type="match status" value="1"/>
</dbReference>
<organism evidence="8 9">
    <name type="scientific">Nitrincola lacisaponensis</name>
    <dbReference type="NCBI Taxonomy" id="267850"/>
    <lineage>
        <taxon>Bacteria</taxon>
        <taxon>Pseudomonadati</taxon>
        <taxon>Pseudomonadota</taxon>
        <taxon>Gammaproteobacteria</taxon>
        <taxon>Oceanospirillales</taxon>
        <taxon>Oceanospirillaceae</taxon>
        <taxon>Nitrincola</taxon>
    </lineage>
</organism>
<dbReference type="Gene3D" id="3.30.420.10">
    <property type="entry name" value="Ribonuclease H-like superfamily/Ribonuclease H"/>
    <property type="match status" value="1"/>
</dbReference>
<dbReference type="InterPro" id="IPR012337">
    <property type="entry name" value="RNaseH-like_sf"/>
</dbReference>
<dbReference type="InterPro" id="IPR036397">
    <property type="entry name" value="RNaseH_sf"/>
</dbReference>
<dbReference type="Proteomes" id="UP000027318">
    <property type="component" value="Unassembled WGS sequence"/>
</dbReference>
<dbReference type="AlphaFoldDB" id="A0A063Y2M8"/>
<dbReference type="GO" id="GO:0003676">
    <property type="term" value="F:nucleic acid binding"/>
    <property type="evidence" value="ECO:0007669"/>
    <property type="project" value="InterPro"/>
</dbReference>
<evidence type="ECO:0000313" key="9">
    <source>
        <dbReference type="Proteomes" id="UP000027318"/>
    </source>
</evidence>
<proteinExistence type="inferred from homology"/>
<dbReference type="PANTHER" id="PTHR11046">
    <property type="entry name" value="OLIGORIBONUCLEASE, MITOCHONDRIAL"/>
    <property type="match status" value="1"/>
</dbReference>
<dbReference type="EC" id="3.1.-.-" evidence="6"/>
<keyword evidence="9" id="KW-1185">Reference proteome</keyword>
<comment type="function">
    <text evidence="6">3'-to-5' exoribonuclease specific for small oligoribonucleotides.</text>
</comment>
<feature type="active site" evidence="6">
    <location>
        <position position="128"/>
    </location>
</feature>